<dbReference type="EMBL" id="VUNI01000002">
    <property type="protein sequence ID" value="MST73728.1"/>
    <property type="molecule type" value="Genomic_DNA"/>
</dbReference>
<keyword evidence="1" id="KW-1133">Transmembrane helix</keyword>
<proteinExistence type="predicted"/>
<dbReference type="RefSeq" id="WP_154428166.1">
    <property type="nucleotide sequence ID" value="NZ_VUNI01000002.1"/>
</dbReference>
<keyword evidence="1" id="KW-0472">Membrane</keyword>
<feature type="transmembrane region" description="Helical" evidence="1">
    <location>
        <begin position="54"/>
        <end position="76"/>
    </location>
</feature>
<reference evidence="2 3" key="1">
    <citation type="submission" date="2019-08" db="EMBL/GenBank/DDBJ databases">
        <title>In-depth cultivation of the pig gut microbiome towards novel bacterial diversity and tailored functional studies.</title>
        <authorList>
            <person name="Wylensek D."/>
            <person name="Hitch T.C.A."/>
            <person name="Clavel T."/>
        </authorList>
    </citation>
    <scope>NUCLEOTIDE SEQUENCE [LARGE SCALE GENOMIC DNA]</scope>
    <source>
        <strain evidence="2 3">MUC/MUC-530-WT-4D</strain>
    </source>
</reference>
<comment type="caution">
    <text evidence="2">The sequence shown here is derived from an EMBL/GenBank/DDBJ whole genome shotgun (WGS) entry which is preliminary data.</text>
</comment>
<dbReference type="Proteomes" id="UP000474024">
    <property type="component" value="Unassembled WGS sequence"/>
</dbReference>
<sequence>MQLLIDKTKLELLLEQKREYIGNKVTVDAIIAAISFLLSAFTANYDSILGINGMVVKTVFCFIGICYTLKIIIDLLKWNKNKYDHKKLTKDIISLDMIQHNHSLVVIRDTFKQQAGRFLVYYDERWDCKLFLNFKTVNGDNETAILERVSASLQIPKENISARYLTSRVQEKYSVSHDETRVYNHRLYEVVINRFTDDMKKDDFVINGVHYFWMTISEMQKDSNIMTKNMDVVDFVNETIISRS</sequence>
<evidence type="ECO:0000256" key="1">
    <source>
        <dbReference type="SAM" id="Phobius"/>
    </source>
</evidence>
<gene>
    <name evidence="2" type="ORF">FYJ75_01595</name>
</gene>
<dbReference type="AlphaFoldDB" id="A0A6L5YN77"/>
<protein>
    <submittedName>
        <fullName evidence="2">Uncharacterized protein</fullName>
    </submittedName>
</protein>
<evidence type="ECO:0000313" key="3">
    <source>
        <dbReference type="Proteomes" id="UP000474024"/>
    </source>
</evidence>
<feature type="transmembrane region" description="Helical" evidence="1">
    <location>
        <begin position="21"/>
        <end position="42"/>
    </location>
</feature>
<keyword evidence="1" id="KW-0812">Transmembrane</keyword>
<evidence type="ECO:0000313" key="2">
    <source>
        <dbReference type="EMBL" id="MST73728.1"/>
    </source>
</evidence>
<accession>A0A6L5YN77</accession>
<name>A0A6L5YN77_9FIRM</name>
<organism evidence="2 3">
    <name type="scientific">Roseburia porci</name>
    <dbReference type="NCBI Taxonomy" id="2605790"/>
    <lineage>
        <taxon>Bacteria</taxon>
        <taxon>Bacillati</taxon>
        <taxon>Bacillota</taxon>
        <taxon>Clostridia</taxon>
        <taxon>Lachnospirales</taxon>
        <taxon>Lachnospiraceae</taxon>
        <taxon>Roseburia</taxon>
    </lineage>
</organism>
<keyword evidence="3" id="KW-1185">Reference proteome</keyword>